<evidence type="ECO:0000313" key="3">
    <source>
        <dbReference type="EMBL" id="KTC80352.1"/>
    </source>
</evidence>
<dbReference type="PATRIC" id="fig|28084.5.peg.2568"/>
<evidence type="ECO:0000256" key="1">
    <source>
        <dbReference type="SAM" id="MobiDB-lite"/>
    </source>
</evidence>
<evidence type="ECO:0000313" key="6">
    <source>
        <dbReference type="Proteomes" id="UP000277577"/>
    </source>
</evidence>
<reference evidence="4 6" key="2">
    <citation type="submission" date="2018-12" db="EMBL/GenBank/DDBJ databases">
        <authorList>
            <consortium name="Pathogen Informatics"/>
        </authorList>
    </citation>
    <scope>NUCLEOTIDE SEQUENCE [LARGE SCALE GENOMIC DNA]</scope>
    <source>
        <strain evidence="4 6">NCTC11976</strain>
    </source>
</reference>
<keyword evidence="2" id="KW-0472">Membrane</keyword>
<evidence type="ECO:0000313" key="4">
    <source>
        <dbReference type="EMBL" id="VEB38980.1"/>
    </source>
</evidence>
<gene>
    <name evidence="3" type="ORF">Lche_2372</name>
    <name evidence="4" type="ORF">NCTC11976_03014</name>
</gene>
<feature type="transmembrane region" description="Helical" evidence="2">
    <location>
        <begin position="72"/>
        <end position="94"/>
    </location>
</feature>
<dbReference type="EMBL" id="LR134173">
    <property type="protein sequence ID" value="VEB38980.1"/>
    <property type="molecule type" value="Genomic_DNA"/>
</dbReference>
<evidence type="ECO:0008006" key="7">
    <source>
        <dbReference type="Google" id="ProtNLM"/>
    </source>
</evidence>
<dbReference type="RefSeq" id="WP_028379897.1">
    <property type="nucleotide sequence ID" value="NZ_CAAAIT010000001.1"/>
</dbReference>
<name>A0A0W0SAJ7_9GAMM</name>
<dbReference type="Proteomes" id="UP000054921">
    <property type="component" value="Unassembled WGS sequence"/>
</dbReference>
<protein>
    <recommendedName>
        <fullName evidence="7">Transmembrane protein</fullName>
    </recommendedName>
</protein>
<sequence>MEVFKQLEALVTAKISVIKTVWSLIRLEAKLAGLSVFPLLLNICMLFVVLITVWLSAMFLIGYFLFLASNRFLLSISLVLLLNVGFLLGLLQYLSYNLKSMSFPKTRAYFSQKSEEHEQLEKTDSGTNCTDGQEVAIPEQQSS</sequence>
<dbReference type="STRING" id="28084.Lche_2372"/>
<keyword evidence="2" id="KW-1133">Transmembrane helix</keyword>
<dbReference type="AlphaFoldDB" id="A0A0W0SAJ7"/>
<organism evidence="3 5">
    <name type="scientific">Legionella cherrii</name>
    <dbReference type="NCBI Taxonomy" id="28084"/>
    <lineage>
        <taxon>Bacteria</taxon>
        <taxon>Pseudomonadati</taxon>
        <taxon>Pseudomonadota</taxon>
        <taxon>Gammaproteobacteria</taxon>
        <taxon>Legionellales</taxon>
        <taxon>Legionellaceae</taxon>
        <taxon>Legionella</taxon>
    </lineage>
</organism>
<dbReference type="EMBL" id="LNXW01000013">
    <property type="protein sequence ID" value="KTC80352.1"/>
    <property type="molecule type" value="Genomic_DNA"/>
</dbReference>
<proteinExistence type="predicted"/>
<feature type="transmembrane region" description="Helical" evidence="2">
    <location>
        <begin position="39"/>
        <end position="66"/>
    </location>
</feature>
<dbReference type="Proteomes" id="UP000277577">
    <property type="component" value="Chromosome"/>
</dbReference>
<evidence type="ECO:0000256" key="2">
    <source>
        <dbReference type="SAM" id="Phobius"/>
    </source>
</evidence>
<evidence type="ECO:0000313" key="5">
    <source>
        <dbReference type="Proteomes" id="UP000054921"/>
    </source>
</evidence>
<keyword evidence="6" id="KW-1185">Reference proteome</keyword>
<reference evidence="3 5" key="1">
    <citation type="submission" date="2015-11" db="EMBL/GenBank/DDBJ databases">
        <title>Genomic analysis of 38 Legionella species identifies large and diverse effector repertoires.</title>
        <authorList>
            <person name="Burstein D."/>
            <person name="Amaro F."/>
            <person name="Zusman T."/>
            <person name="Lifshitz Z."/>
            <person name="Cohen O."/>
            <person name="Gilbert J.A."/>
            <person name="Pupko T."/>
            <person name="Shuman H.A."/>
            <person name="Segal G."/>
        </authorList>
    </citation>
    <scope>NUCLEOTIDE SEQUENCE [LARGE SCALE GENOMIC DNA]</scope>
    <source>
        <strain evidence="3 5">ORW</strain>
    </source>
</reference>
<keyword evidence="2" id="KW-0812">Transmembrane</keyword>
<dbReference type="OrthoDB" id="5657202at2"/>
<feature type="region of interest" description="Disordered" evidence="1">
    <location>
        <begin position="114"/>
        <end position="143"/>
    </location>
</feature>
<feature type="compositionally biased region" description="Basic and acidic residues" evidence="1">
    <location>
        <begin position="114"/>
        <end position="124"/>
    </location>
</feature>
<accession>A0A0W0SAJ7</accession>